<feature type="region of interest" description="Disordered" evidence="1">
    <location>
        <begin position="1663"/>
        <end position="1711"/>
    </location>
</feature>
<feature type="compositionally biased region" description="Basic and acidic residues" evidence="1">
    <location>
        <begin position="1560"/>
        <end position="1582"/>
    </location>
</feature>
<dbReference type="PANTHER" id="PTHR14918:SF3">
    <property type="entry name" value="KICSTOR COMPLEX PROTEIN SZT2"/>
    <property type="match status" value="1"/>
</dbReference>
<evidence type="ECO:0000313" key="4">
    <source>
        <dbReference type="WBParaSite" id="TASK_0000818701-mRNA-1"/>
    </source>
</evidence>
<feature type="compositionally biased region" description="Polar residues" evidence="1">
    <location>
        <begin position="3321"/>
        <end position="3337"/>
    </location>
</feature>
<feature type="compositionally biased region" description="Polar residues" evidence="1">
    <location>
        <begin position="2068"/>
        <end position="2081"/>
    </location>
</feature>
<feature type="region of interest" description="Disordered" evidence="1">
    <location>
        <begin position="2806"/>
        <end position="2835"/>
    </location>
</feature>
<evidence type="ECO:0000313" key="3">
    <source>
        <dbReference type="Proteomes" id="UP000282613"/>
    </source>
</evidence>
<dbReference type="OrthoDB" id="43547at2759"/>
<dbReference type="WBParaSite" id="TASK_0000818701-mRNA-1">
    <property type="protein sequence ID" value="TASK_0000818701-mRNA-1"/>
    <property type="gene ID" value="TASK_0000818701"/>
</dbReference>
<feature type="region of interest" description="Disordered" evidence="1">
    <location>
        <begin position="2006"/>
        <end position="2081"/>
    </location>
</feature>
<feature type="region of interest" description="Disordered" evidence="1">
    <location>
        <begin position="2920"/>
        <end position="2939"/>
    </location>
</feature>
<reference evidence="4" key="1">
    <citation type="submission" date="2016-04" db="UniProtKB">
        <authorList>
            <consortium name="WormBaseParasite"/>
        </authorList>
    </citation>
    <scope>IDENTIFICATION</scope>
</reference>
<feature type="compositionally biased region" description="Polar residues" evidence="1">
    <location>
        <begin position="3097"/>
        <end position="3120"/>
    </location>
</feature>
<feature type="compositionally biased region" description="Polar residues" evidence="1">
    <location>
        <begin position="2006"/>
        <end position="2016"/>
    </location>
</feature>
<feature type="region of interest" description="Disordered" evidence="1">
    <location>
        <begin position="3683"/>
        <end position="3707"/>
    </location>
</feature>
<feature type="region of interest" description="Disordered" evidence="1">
    <location>
        <begin position="3061"/>
        <end position="3120"/>
    </location>
</feature>
<feature type="compositionally biased region" description="Basic and acidic residues" evidence="1">
    <location>
        <begin position="3293"/>
        <end position="3311"/>
    </location>
</feature>
<feature type="compositionally biased region" description="Low complexity" evidence="1">
    <location>
        <begin position="2920"/>
        <end position="2932"/>
    </location>
</feature>
<protein>
    <submittedName>
        <fullName evidence="4">Protein SZT2</fullName>
    </submittedName>
</protein>
<feature type="region of interest" description="Disordered" evidence="1">
    <location>
        <begin position="3720"/>
        <end position="3750"/>
    </location>
</feature>
<evidence type="ECO:0000256" key="1">
    <source>
        <dbReference type="SAM" id="MobiDB-lite"/>
    </source>
</evidence>
<reference evidence="2 3" key="2">
    <citation type="submission" date="2018-11" db="EMBL/GenBank/DDBJ databases">
        <authorList>
            <consortium name="Pathogen Informatics"/>
        </authorList>
    </citation>
    <scope>NUCLEOTIDE SEQUENCE [LARGE SCALE GENOMIC DNA]</scope>
</reference>
<dbReference type="GO" id="GO:0005777">
    <property type="term" value="C:peroxisome"/>
    <property type="evidence" value="ECO:0007669"/>
    <property type="project" value="InterPro"/>
</dbReference>
<accession>A0A0R3WBZ3</accession>
<dbReference type="STRING" id="60517.A0A0R3WBZ3"/>
<keyword evidence="3" id="KW-1185">Reference proteome</keyword>
<proteinExistence type="predicted"/>
<feature type="compositionally biased region" description="Polar residues" evidence="1">
    <location>
        <begin position="1663"/>
        <end position="1678"/>
    </location>
</feature>
<feature type="compositionally biased region" description="Polar residues" evidence="1">
    <location>
        <begin position="3691"/>
        <end position="3703"/>
    </location>
</feature>
<feature type="region of interest" description="Disordered" evidence="1">
    <location>
        <begin position="3293"/>
        <end position="3337"/>
    </location>
</feature>
<sequence length="4229" mass="468059">MTSNLSPEAEILADTVYILAKPGHKVSHNTRVEWFIGNVNRRIVFPASGVCAQLPDWPADCAPAAWSSLSILAASPSPPLPSVFPITYCIHPHTTVKYLAHSHRITFVLDLSYSMLQPCSSGFSVLHHAVFCLESVLYKLIPPASGLSLPLPTSLLTPLSLFISIIGVIPNRQSFTLIHDWEASLEGIKSVIAAVNKRLFQLETADLLAQSFSSSSASALVDMLRHGVLTLAMQMPDWAPASLIIISDACFTMLDMAELDLSLAHLRAAAIRCSFIVPSAVVTSTATDFAPARTPRDLLRSVSSNACIPHVDLCQFIAHATAGFCLTGLSTDWQCLSKQTSSQWNQIHELLLALRLQDDVESTPEKEGDLGWVAINEIQPYSRIVNAALNHVLASRLKDGYRLRSVSVPPAKQGSTSSATSSSSWIQIELALAWKPGVLFRLFLAGEWLLPTGQLPIFSSTYYLLHAASTPSKTEPVVSGRYCIANLRVRANCSLLRALTQQRRDQVTSPYLSSTLNRFDFHFRLLTHVDDYLENVSSFNLNPDIYSVPARYKNGLCSVFITAQGASGGSEIYLSGNTAEEMEHDKSLSNFVYYWGRLLTLDIANCYRWMHSETLYVVLEHDSPLPTNLFIPVPTRRVTELLTCRQSLARIHSMLSDWCTFVLLENHTYIRLEYPSHESSEDPDGPEASEATLSHASSPCVPCYFTLVRLEMKLPEIRVRVAFTAGVQSDYRRATLEQLSRRFRVLSFLPRGRQAVPKSRHKSGAFGPLYPFSLNHAENVHVPPLQRTWGETPCCMVFLSQLDRLIVENGTWMSSRQQNYRTTTLPSSANFQMSKSFLKGTVAEVRCEVAPALLRQHLCTSGCIWVAPVVSKSPNCVAKMFSTLMNLRIQEGFHFVRSGPQPGFVSMAREFMFSVDSAAEGAVKQPCLIQYQLYPFRVKTARSDQSGGMSEMRIASEAVQRVLDTTLAKNVSRSLVSQLKALTSAQLSSEIQIATEVWIEPKHGHASDLPTEALYLANLSYTQVVERILQLDCFCLAAYSTLEKILTACLLRMIELQRLAAPLTSPTSNGSQTIPIIESSTTTTTSSLLSSTAPATALPFNLANITAVCPRLCLLYPLLLDASLVQETTKALKYFSSNNVITRLVFNLTHRMPFITPIRLSSIDSDQFSRFLLSEETEENASRLNHAMLESGAVEWQCFATIVSFIETMSRDDGCESRSDGPGLHPLSRENFVEVSSAEIGASPVTFFILPANMKAATSPFCQDLTNNLRQRSGDPNRHEPSFPIFVYSCTHTYLSFPLDDRWTYNHPDTLIVDFFKQDKEVSDTVIRDLRFVCREELTSNPPDSFLAAARGNPRLTKELVLLWARLRDASLGLLDLCDEAFVECAHRTLLHDFVVSEAAIRNVLTSEQFCSALPSITVDATEFLCSTCSHCFNALRNQISNSSFQNLTSLPCKKKRCEGCELRPNDCERIRGRLSTVLNQYFSPISQLPGFYYFRGGEETLRSHVHRTTMQRCDTSPTPIPRPISHILVPPPKNSSPEYQKSAEVSVSRQVMFSTSSRSESDTEEVRKKERAEADEKKGDRTAALLSSPNEVQPISYMKPLFLKVMVKLKYGCEEVKLPIENLPICLLDVLCSSDEVNLQELSMSVIFTPLIWKPKVGTSLPNASAESPNYQESPATAMSPGGHLDPVGEISESSNSDSGSDSEKLSAFSEAGDNALSTNTLRSSLPSLPSKIHPSRRAASMSSEVFEDGDFLCSLHWCECHLEVSEAASPCSICRALGNPEFLRYLDNEQWISLRRTTQIFRWLLQDEVVCSQRLLQPLLVSTVEAVLRHMENTKSLLLNIVPSSSVLMPFHINPSYALLSKGCIRAGKGADSDASDVLLDLMRAIGWESVDLAFIVKSEKSIPRFVDRMQSISFRYAQAQLNHMGDYYVVCRTEPSHPPLLSSPPQQEKQEQYPLARAVSEAGISAQIEPKPTSPSRFWQVGVCDLSNAPEIDKVSSHSVSLPSALQPAQSSPKFEASDDSAEFESLTSKTHASSFASLEHQPNIATTTTDAETDGNRFPLASQFPPQDSLELTPQASGPSPPAFWLIFRVGSASIQAFFHHSDTHREPSVVEDACPHCVVFRRALDDIRSILRLVSQSLLLDQLVLDRLCDSALLPEPLEPPQRPPRHLQTSASLKRKPLTMSYVQCRSVAVSASSATDSDNTEVQPIVGNALRKKSLPIETTSVTADPYPPGSLACSPKFVFSMEVSPRAVIAGERGNQVLPELRRLLENFAVMNRKNMFVFDDSEPALDAAKPAIRRSLIPRIFYMLLREVPLESSPALETPRRISPTNSSRRESLPLFLGSNLTSLNRIQLQATLHGISPPSRHFCNFVRTLLQSLLDKIVLECLQQVLSRTVLFRFASHDFTFLFARRGHQPRHQLFFTLPRFLTDSSKFPHVPRGTLIFPFCQYLKQNLLTFMTAAKPEREVLPSLRNRFGRVEVMLYYHRRGVGTAKFGLVTAVVDLLQAGTLEPFCITSCLDLQEWLRHREIGESAADVASVSELIKCLTDLQISYDTASSSPDRLAVRLRLWERGEVDLKLLTKKIHAAVQNSLYDLIMEYFVLSLPTCLIEVPVFKSRSSDMPYESTTKTGAQPLAYFVHADSIRMSGFFSHTLLPWLGLTTSTRIPSVVERKMLLASLQSIDLLVGELVHQLNSLVEERIGRPANWFKCPLLSASVSPNRSGRIKSGKIQQQLAPATCPCQQCINFFAFEAVDADGEGWVKFSKRRPFRHRGGVFVQPREFIIVGKNYAVCRYETALNWSSGGRTTSSGKSGGDGRSAPDKERQIPVKQVSSWSGRVPIQRHQTLGLQMQPLQTEVSMESMTNLEDTSFDTSSTLINLPSVSSTTALDVPEFCEMQLCLPQCLFHSSKPSITPAIEESVSTTATTTNTEDSDATDPSVCLQVPRQTLCLVHLRGREVRVYLYNWSRDDADRLFHRIDCLVAWYNQRFQLLSCLSLQKTGLFHCLRTPSHLRLLKQAVHLGDRLCPPELTPTSTVASTSSATMASRSIRRRLLEGLVGSGAPLQPPSQTVLPPSQVTSSSAEIPTLPQPPTSSAPPLNTSAGLSAHSTSPATPNAESTILHPVKSQPSCPQQHLKVGGGSSRDSQDLNLTRIYQNCSKVPALGDASLTGAEYLDVVHIHVDQALQAIKNDWRRAEHLRLITTPLKAWMAGEFFELEQYTSMDSQTQVLLSLPPTTTPPVTAFYSAVKRYGRTLHTVCSPILFCPSARTDALRLRELEQVAEEEGYRNLAKEEEQQRDIGKEEGREHNETFIATEKSRLASTPLKSDMESPSQPGTAAQRCCGLISPLFMTPGISRDPPSWMKEATDCLLQEFMTYMTRQMHFTVILSTLDSESPKLDHPYALLQRSVKMAGIHLVEVFIRDCIFCVRLKAIELCRLTRAASRAVLTGPLAADVVGRAAAVAAVKIASAMIDPFSFTSGGSGSNVTAASATVSASGSSSIANSPYVVKWEESSRLCDCVHLHSFLYDFYLRNVDTFLRLQSELIGQRLQVPSLTWALPQISKSQRRGGGGSFGASRHPFLPANYPIVSFLRDLARIIPLAPVFARGTFIRLPMCLPVDARIKPEQVFEHLIEARQAYGFKTFDLGINSSSPTHARFGFCSFTSPRGPSIVISDDAVQSFSVHPTGGDNDISTSSASDSETGTVKAKKLAAPMEVEIEGVTPPTPQQRPYHHSHSRPQHSTSTAASTPRFVPQLRLPTLKHFSLACAAYLDKEAAVSSTSPEVVEFPTAPRRIGISVFVILTDQCRRFPRARLSSLPHGLSAECLMPNDSSAAPKIHLTVSMRSTLGDTSSALPPSLASNQRCRHTSLNVFALGESTAGTTHGGGRSTMSRTTTGEATALQHDPGLRWKISYLGVWPSHQIELRRALKLVYQALYFSMPHIVNSAILSCHKNLLWYRLFDPQYFPPVIASALPPTPLPSSAEEVDEIGQEAVSLLFPEVTHRGLSCEEFQDLINSAPLKVDLLRMDPRLLDLLNISGEHLASSVVNHLNSSGGKTVAFLFDGAIESINGWTHLVVIDPSFREGLIHISWRRERGSSQQTQRQFSRLGWGPKVEQYPSAISKFSSFLRTILAPMKKPVEGVSLAEVSTEVEPSWRICDFTMRAVFRSPDSMEASMRNLSGSAIASSSSGSATATASTNATVLNFYRTHLMPVLKLIVEILVLHVWRDLH</sequence>
<name>A0A0R3WBZ3_TAEAS</name>
<gene>
    <name evidence="2" type="ORF">TASK_LOCUS8188</name>
</gene>
<evidence type="ECO:0000313" key="2">
    <source>
        <dbReference type="EMBL" id="VDK39724.1"/>
    </source>
</evidence>
<dbReference type="Proteomes" id="UP000282613">
    <property type="component" value="Unassembled WGS sequence"/>
</dbReference>
<feature type="compositionally biased region" description="Polar residues" evidence="1">
    <location>
        <begin position="3069"/>
        <end position="3085"/>
    </location>
</feature>
<dbReference type="PANTHER" id="PTHR14918">
    <property type="entry name" value="KICSTOR COMPLEX PROTEIN SZT2"/>
    <property type="match status" value="1"/>
</dbReference>
<feature type="region of interest" description="Disordered" evidence="1">
    <location>
        <begin position="3127"/>
        <end position="3146"/>
    </location>
</feature>
<feature type="region of interest" description="Disordered" evidence="1">
    <location>
        <begin position="1511"/>
        <end position="1584"/>
    </location>
</feature>
<organism evidence="4">
    <name type="scientific">Taenia asiatica</name>
    <name type="common">Asian tapeworm</name>
    <dbReference type="NCBI Taxonomy" id="60517"/>
    <lineage>
        <taxon>Eukaryota</taxon>
        <taxon>Metazoa</taxon>
        <taxon>Spiralia</taxon>
        <taxon>Lophotrochozoa</taxon>
        <taxon>Platyhelminthes</taxon>
        <taxon>Cestoda</taxon>
        <taxon>Eucestoda</taxon>
        <taxon>Cyclophyllidea</taxon>
        <taxon>Taeniidae</taxon>
        <taxon>Taenia</taxon>
    </lineage>
</organism>
<feature type="compositionally biased region" description="Polar residues" evidence="1">
    <location>
        <begin position="1536"/>
        <end position="1554"/>
    </location>
</feature>
<dbReference type="EMBL" id="UYRS01018744">
    <property type="protein sequence ID" value="VDK39724.1"/>
    <property type="molecule type" value="Genomic_DNA"/>
</dbReference>
<feature type="compositionally biased region" description="Polar residues" evidence="1">
    <location>
        <begin position="2029"/>
        <end position="2040"/>
    </location>
</feature>
<dbReference type="InterPro" id="IPR033228">
    <property type="entry name" value="SZT2"/>
</dbReference>